<dbReference type="InterPro" id="IPR050647">
    <property type="entry name" value="Plant_LRR-RLKs"/>
</dbReference>
<keyword evidence="3" id="KW-0547">Nucleotide-binding</keyword>
<keyword evidence="1" id="KW-0433">Leucine-rich repeat</keyword>
<organism evidence="5 6">
    <name type="scientific">Hydnum rufescens UP504</name>
    <dbReference type="NCBI Taxonomy" id="1448309"/>
    <lineage>
        <taxon>Eukaryota</taxon>
        <taxon>Fungi</taxon>
        <taxon>Dikarya</taxon>
        <taxon>Basidiomycota</taxon>
        <taxon>Agaricomycotina</taxon>
        <taxon>Agaricomycetes</taxon>
        <taxon>Cantharellales</taxon>
        <taxon>Hydnaceae</taxon>
        <taxon>Hydnum</taxon>
    </lineage>
</organism>
<sequence length="168" mass="17658">MNLVFPGVPATLPLSLVNLIGLQVLKITGDSNIPGGAIENNSVLSLPSLQSIFLQSTALIGPLPDNIFATSSNLTSLTFVRNSQLGQSLPSSLFNLPLQSLIVSFQSLNSPLNSFSNSTSLSQSLHTLDLSSNSITGPVPSFSSFTSLTELRLDGNQLTSLPSSFLLP</sequence>
<evidence type="ECO:0000256" key="4">
    <source>
        <dbReference type="ARBA" id="ARBA00022840"/>
    </source>
</evidence>
<name>A0A9P6B806_9AGAM</name>
<evidence type="ECO:0000256" key="2">
    <source>
        <dbReference type="ARBA" id="ARBA00022737"/>
    </source>
</evidence>
<gene>
    <name evidence="5" type="ORF">BS47DRAFT_1405873</name>
</gene>
<dbReference type="AlphaFoldDB" id="A0A9P6B806"/>
<dbReference type="Proteomes" id="UP000886523">
    <property type="component" value="Unassembled WGS sequence"/>
</dbReference>
<dbReference type="InterPro" id="IPR001611">
    <property type="entry name" value="Leu-rich_rpt"/>
</dbReference>
<proteinExistence type="predicted"/>
<evidence type="ECO:0000256" key="3">
    <source>
        <dbReference type="ARBA" id="ARBA00022741"/>
    </source>
</evidence>
<keyword evidence="2" id="KW-0677">Repeat</keyword>
<dbReference type="OrthoDB" id="676979at2759"/>
<keyword evidence="4" id="KW-0067">ATP-binding</keyword>
<dbReference type="Pfam" id="PF12799">
    <property type="entry name" value="LRR_4"/>
    <property type="match status" value="1"/>
</dbReference>
<dbReference type="Gene3D" id="3.80.10.10">
    <property type="entry name" value="Ribonuclease Inhibitor"/>
    <property type="match status" value="1"/>
</dbReference>
<dbReference type="GO" id="GO:0005524">
    <property type="term" value="F:ATP binding"/>
    <property type="evidence" value="ECO:0007669"/>
    <property type="project" value="UniProtKB-KW"/>
</dbReference>
<comment type="caution">
    <text evidence="5">The sequence shown here is derived from an EMBL/GenBank/DDBJ whole genome shotgun (WGS) entry which is preliminary data.</text>
</comment>
<accession>A0A9P6B806</accession>
<evidence type="ECO:0000313" key="5">
    <source>
        <dbReference type="EMBL" id="KAF9519408.1"/>
    </source>
</evidence>
<dbReference type="InterPro" id="IPR032675">
    <property type="entry name" value="LRR_dom_sf"/>
</dbReference>
<evidence type="ECO:0000256" key="1">
    <source>
        <dbReference type="ARBA" id="ARBA00022614"/>
    </source>
</evidence>
<dbReference type="PANTHER" id="PTHR48056">
    <property type="entry name" value="LRR RECEPTOR-LIKE SERINE/THREONINE-PROTEIN KINASE-RELATED"/>
    <property type="match status" value="1"/>
</dbReference>
<dbReference type="SUPFAM" id="SSF52058">
    <property type="entry name" value="L domain-like"/>
    <property type="match status" value="1"/>
</dbReference>
<dbReference type="InterPro" id="IPR025875">
    <property type="entry name" value="Leu-rich_rpt_4"/>
</dbReference>
<reference evidence="5" key="1">
    <citation type="journal article" date="2020" name="Nat. Commun.">
        <title>Large-scale genome sequencing of mycorrhizal fungi provides insights into the early evolution of symbiotic traits.</title>
        <authorList>
            <person name="Miyauchi S."/>
            <person name="Kiss E."/>
            <person name="Kuo A."/>
            <person name="Drula E."/>
            <person name="Kohler A."/>
            <person name="Sanchez-Garcia M."/>
            <person name="Morin E."/>
            <person name="Andreopoulos B."/>
            <person name="Barry K.W."/>
            <person name="Bonito G."/>
            <person name="Buee M."/>
            <person name="Carver A."/>
            <person name="Chen C."/>
            <person name="Cichocki N."/>
            <person name="Clum A."/>
            <person name="Culley D."/>
            <person name="Crous P.W."/>
            <person name="Fauchery L."/>
            <person name="Girlanda M."/>
            <person name="Hayes R.D."/>
            <person name="Keri Z."/>
            <person name="LaButti K."/>
            <person name="Lipzen A."/>
            <person name="Lombard V."/>
            <person name="Magnuson J."/>
            <person name="Maillard F."/>
            <person name="Murat C."/>
            <person name="Nolan M."/>
            <person name="Ohm R.A."/>
            <person name="Pangilinan J."/>
            <person name="Pereira M.F."/>
            <person name="Perotto S."/>
            <person name="Peter M."/>
            <person name="Pfister S."/>
            <person name="Riley R."/>
            <person name="Sitrit Y."/>
            <person name="Stielow J.B."/>
            <person name="Szollosi G."/>
            <person name="Zifcakova L."/>
            <person name="Stursova M."/>
            <person name="Spatafora J.W."/>
            <person name="Tedersoo L."/>
            <person name="Vaario L.M."/>
            <person name="Yamada A."/>
            <person name="Yan M."/>
            <person name="Wang P."/>
            <person name="Xu J."/>
            <person name="Bruns T."/>
            <person name="Baldrian P."/>
            <person name="Vilgalys R."/>
            <person name="Dunand C."/>
            <person name="Henrissat B."/>
            <person name="Grigoriev I.V."/>
            <person name="Hibbett D."/>
            <person name="Nagy L.G."/>
            <person name="Martin F.M."/>
        </authorList>
    </citation>
    <scope>NUCLEOTIDE SEQUENCE</scope>
    <source>
        <strain evidence="5">UP504</strain>
    </source>
</reference>
<evidence type="ECO:0000313" key="6">
    <source>
        <dbReference type="Proteomes" id="UP000886523"/>
    </source>
</evidence>
<dbReference type="EMBL" id="MU128918">
    <property type="protein sequence ID" value="KAF9519408.1"/>
    <property type="molecule type" value="Genomic_DNA"/>
</dbReference>
<dbReference type="PROSITE" id="PS51450">
    <property type="entry name" value="LRR"/>
    <property type="match status" value="1"/>
</dbReference>
<dbReference type="PANTHER" id="PTHR48056:SF81">
    <property type="entry name" value="RECEPTOR PROTEIN-TYROSINE KINASE CEPR1"/>
    <property type="match status" value="1"/>
</dbReference>
<keyword evidence="6" id="KW-1185">Reference proteome</keyword>
<protein>
    <submittedName>
        <fullName evidence="5">Uncharacterized protein</fullName>
    </submittedName>
</protein>